<name>A0AAD9QIK7_ACRCE</name>
<comment type="caution">
    <text evidence="1">The sequence shown here is derived from an EMBL/GenBank/DDBJ whole genome shotgun (WGS) entry which is preliminary data.</text>
</comment>
<proteinExistence type="predicted"/>
<gene>
    <name evidence="1" type="ORF">P5673_014727</name>
</gene>
<evidence type="ECO:0000313" key="1">
    <source>
        <dbReference type="EMBL" id="KAK2561989.1"/>
    </source>
</evidence>
<accession>A0AAD9QIK7</accession>
<protein>
    <submittedName>
        <fullName evidence="1">Uncharacterized protein</fullName>
    </submittedName>
</protein>
<dbReference type="EMBL" id="JARQWQ010000030">
    <property type="protein sequence ID" value="KAK2561989.1"/>
    <property type="molecule type" value="Genomic_DNA"/>
</dbReference>
<reference evidence="1" key="1">
    <citation type="journal article" date="2023" name="G3 (Bethesda)">
        <title>Whole genome assembly and annotation of the endangered Caribbean coral Acropora cervicornis.</title>
        <authorList>
            <person name="Selwyn J.D."/>
            <person name="Vollmer S.V."/>
        </authorList>
    </citation>
    <scope>NUCLEOTIDE SEQUENCE</scope>
    <source>
        <strain evidence="1">K2</strain>
    </source>
</reference>
<organism evidence="1 2">
    <name type="scientific">Acropora cervicornis</name>
    <name type="common">Staghorn coral</name>
    <dbReference type="NCBI Taxonomy" id="6130"/>
    <lineage>
        <taxon>Eukaryota</taxon>
        <taxon>Metazoa</taxon>
        <taxon>Cnidaria</taxon>
        <taxon>Anthozoa</taxon>
        <taxon>Hexacorallia</taxon>
        <taxon>Scleractinia</taxon>
        <taxon>Astrocoeniina</taxon>
        <taxon>Acroporidae</taxon>
        <taxon>Acropora</taxon>
    </lineage>
</organism>
<dbReference type="Proteomes" id="UP001249851">
    <property type="component" value="Unassembled WGS sequence"/>
</dbReference>
<reference evidence="1" key="2">
    <citation type="journal article" date="2023" name="Science">
        <title>Genomic signatures of disease resistance in endangered staghorn corals.</title>
        <authorList>
            <person name="Vollmer S.V."/>
            <person name="Selwyn J.D."/>
            <person name="Despard B.A."/>
            <person name="Roesel C.L."/>
        </authorList>
    </citation>
    <scope>NUCLEOTIDE SEQUENCE</scope>
    <source>
        <strain evidence="1">K2</strain>
    </source>
</reference>
<sequence length="93" mass="10521">MKISFSRTLNLTTVDFSFSFLKTKRKENEFAKMTILQCLISNSLTGSCLSPIYILANIEDFVPSKPHTQSVCLLVQTTISKSTRKQSKKNQQS</sequence>
<evidence type="ECO:0000313" key="2">
    <source>
        <dbReference type="Proteomes" id="UP001249851"/>
    </source>
</evidence>
<dbReference type="AlphaFoldDB" id="A0AAD9QIK7"/>
<keyword evidence="2" id="KW-1185">Reference proteome</keyword>